<protein>
    <recommendedName>
        <fullName evidence="3">Reverse transcriptase domain-containing protein</fullName>
    </recommendedName>
</protein>
<keyword evidence="2" id="KW-1185">Reference proteome</keyword>
<evidence type="ECO:0008006" key="3">
    <source>
        <dbReference type="Google" id="ProtNLM"/>
    </source>
</evidence>
<organism evidence="1 2">
    <name type="scientific">Strongylus vulgaris</name>
    <name type="common">Blood worm</name>
    <dbReference type="NCBI Taxonomy" id="40348"/>
    <lineage>
        <taxon>Eukaryota</taxon>
        <taxon>Metazoa</taxon>
        <taxon>Ecdysozoa</taxon>
        <taxon>Nematoda</taxon>
        <taxon>Chromadorea</taxon>
        <taxon>Rhabditida</taxon>
        <taxon>Rhabditina</taxon>
        <taxon>Rhabditomorpha</taxon>
        <taxon>Strongyloidea</taxon>
        <taxon>Strongylidae</taxon>
        <taxon>Strongylus</taxon>
    </lineage>
</organism>
<gene>
    <name evidence="1" type="ORF">SVUK_LOCUS11945</name>
</gene>
<name>A0A3P7JLA2_STRVU</name>
<reference evidence="1 2" key="1">
    <citation type="submission" date="2018-11" db="EMBL/GenBank/DDBJ databases">
        <authorList>
            <consortium name="Pathogen Informatics"/>
        </authorList>
    </citation>
    <scope>NUCLEOTIDE SEQUENCE [LARGE SCALE GENOMIC DNA]</scope>
</reference>
<dbReference type="Proteomes" id="UP000270094">
    <property type="component" value="Unassembled WGS sequence"/>
</dbReference>
<dbReference type="EMBL" id="UYYB01098064">
    <property type="protein sequence ID" value="VDM76947.1"/>
    <property type="molecule type" value="Genomic_DNA"/>
</dbReference>
<evidence type="ECO:0000313" key="2">
    <source>
        <dbReference type="Proteomes" id="UP000270094"/>
    </source>
</evidence>
<sequence length="135" mass="15590">MLEHSLDDIENWLTLIVKSFDATAYAPQIGCKEEEKVMFWQELDDYITFIPQDEILPLGAELKGYVGEKRNDGVALMAENRKELEEETQRWKDQLGSYGLKLNTKKTEYMEVGGKTSETYTSMRSQSRNRVPLST</sequence>
<dbReference type="AlphaFoldDB" id="A0A3P7JLA2"/>
<accession>A0A3P7JLA2</accession>
<dbReference type="OrthoDB" id="5846666at2759"/>
<evidence type="ECO:0000313" key="1">
    <source>
        <dbReference type="EMBL" id="VDM76947.1"/>
    </source>
</evidence>
<proteinExistence type="predicted"/>